<protein>
    <submittedName>
        <fullName evidence="1">Uncharacterized protein</fullName>
    </submittedName>
</protein>
<keyword evidence="2" id="KW-1185">Reference proteome</keyword>
<evidence type="ECO:0000313" key="1">
    <source>
        <dbReference type="EMBL" id="KAF9955284.1"/>
    </source>
</evidence>
<gene>
    <name evidence="1" type="ORF">BGZ65_003476</name>
</gene>
<dbReference type="AlphaFoldDB" id="A0A9P6LYU3"/>
<sequence>MIVASVPSRAAFISSSYMSKQQFVQSSDTFPRAFVVVPLEHSHLRPHRAIRLTVPCQAPSITDGCDDSFHMTDHGGYTIKYPGDFGHRYRNGIKLLTKATIHFTRVSEIVASFMINVPSHPGNVAVSALSSLHQTVDNRDRLNRAGIDPDNVFSAQLVTDSHQKRAMMELLQNAEKTNGQPNNITGDLKSIVLDGRTIWICDRCYDCLQRGECIEVTNYLTLSQYIHLVKRESEVNATLCNPESVVVLTETFTKPTKTKKMTIHLEPVYFGVLERVKGSRFNSIAYLFNNLGTALQRQKVLTHLEIHGNSTNGELHAGLQAVLQRRFVFPGCFLQGKDLRMKCKRLKELTLQGVLVNTEQAANNLRILIGMCSGLKRLTVTGVKEIPMWLISHSLETPKEVRRQFAKLEQLELNPGIEDGCRSIFELLQAKQVKMEDTGITSEASRYIATYLSRRRWANLGIHDGYASYLDQHLN</sequence>
<dbReference type="OrthoDB" id="2422474at2759"/>
<name>A0A9P6LYU3_9FUNG</name>
<evidence type="ECO:0000313" key="2">
    <source>
        <dbReference type="Proteomes" id="UP000749646"/>
    </source>
</evidence>
<dbReference type="SUPFAM" id="SSF52047">
    <property type="entry name" value="RNI-like"/>
    <property type="match status" value="1"/>
</dbReference>
<proteinExistence type="predicted"/>
<reference evidence="1" key="1">
    <citation type="journal article" date="2020" name="Fungal Divers.">
        <title>Resolving the Mortierellaceae phylogeny through synthesis of multi-gene phylogenetics and phylogenomics.</title>
        <authorList>
            <person name="Vandepol N."/>
            <person name="Liber J."/>
            <person name="Desiro A."/>
            <person name="Na H."/>
            <person name="Kennedy M."/>
            <person name="Barry K."/>
            <person name="Grigoriev I.V."/>
            <person name="Miller A.N."/>
            <person name="O'Donnell K."/>
            <person name="Stajich J.E."/>
            <person name="Bonito G."/>
        </authorList>
    </citation>
    <scope>NUCLEOTIDE SEQUENCE</scope>
    <source>
        <strain evidence="1">MES-2147</strain>
    </source>
</reference>
<organism evidence="1 2">
    <name type="scientific">Modicella reniformis</name>
    <dbReference type="NCBI Taxonomy" id="1440133"/>
    <lineage>
        <taxon>Eukaryota</taxon>
        <taxon>Fungi</taxon>
        <taxon>Fungi incertae sedis</taxon>
        <taxon>Mucoromycota</taxon>
        <taxon>Mortierellomycotina</taxon>
        <taxon>Mortierellomycetes</taxon>
        <taxon>Mortierellales</taxon>
        <taxon>Mortierellaceae</taxon>
        <taxon>Modicella</taxon>
    </lineage>
</organism>
<dbReference type="Proteomes" id="UP000749646">
    <property type="component" value="Unassembled WGS sequence"/>
</dbReference>
<dbReference type="EMBL" id="JAAAHW010006767">
    <property type="protein sequence ID" value="KAF9955284.1"/>
    <property type="molecule type" value="Genomic_DNA"/>
</dbReference>
<accession>A0A9P6LYU3</accession>
<comment type="caution">
    <text evidence="1">The sequence shown here is derived from an EMBL/GenBank/DDBJ whole genome shotgun (WGS) entry which is preliminary data.</text>
</comment>